<dbReference type="AlphaFoldDB" id="L8H705"/>
<feature type="compositionally biased region" description="Basic residues" evidence="1">
    <location>
        <begin position="126"/>
        <end position="142"/>
    </location>
</feature>
<dbReference type="OrthoDB" id="33677at2759"/>
<dbReference type="Gene3D" id="1.10.238.10">
    <property type="entry name" value="EF-hand"/>
    <property type="match status" value="1"/>
</dbReference>
<dbReference type="Proteomes" id="UP000011083">
    <property type="component" value="Unassembled WGS sequence"/>
</dbReference>
<dbReference type="GeneID" id="14921797"/>
<evidence type="ECO:0000256" key="1">
    <source>
        <dbReference type="SAM" id="MobiDB-lite"/>
    </source>
</evidence>
<dbReference type="InterPro" id="IPR014741">
    <property type="entry name" value="Adaptor_Cbl_EF_hand-like"/>
</dbReference>
<gene>
    <name evidence="3" type="ORF">ACA1_278960</name>
</gene>
<reference evidence="3 4" key="1">
    <citation type="journal article" date="2013" name="Genome Biol.">
        <title>Genome of Acanthamoeba castellanii highlights extensive lateral gene transfer and early evolution of tyrosine kinase signaling.</title>
        <authorList>
            <person name="Clarke M."/>
            <person name="Lohan A.J."/>
            <person name="Liu B."/>
            <person name="Lagkouvardos I."/>
            <person name="Roy S."/>
            <person name="Zafar N."/>
            <person name="Bertelli C."/>
            <person name="Schilde C."/>
            <person name="Kianianmomeni A."/>
            <person name="Burglin T.R."/>
            <person name="Frech C."/>
            <person name="Turcotte B."/>
            <person name="Kopec K.O."/>
            <person name="Synnott J.M."/>
            <person name="Choo C."/>
            <person name="Paponov I."/>
            <person name="Finkler A."/>
            <person name="Soon Heng Tan C."/>
            <person name="Hutchins A.P."/>
            <person name="Weinmeier T."/>
            <person name="Rattei T."/>
            <person name="Chu J.S."/>
            <person name="Gimenez G."/>
            <person name="Irimia M."/>
            <person name="Rigden D.J."/>
            <person name="Fitzpatrick D.A."/>
            <person name="Lorenzo-Morales J."/>
            <person name="Bateman A."/>
            <person name="Chiu C.H."/>
            <person name="Tang P."/>
            <person name="Hegemann P."/>
            <person name="Fromm H."/>
            <person name="Raoult D."/>
            <person name="Greub G."/>
            <person name="Miranda-Saavedra D."/>
            <person name="Chen N."/>
            <person name="Nash P."/>
            <person name="Ginger M.L."/>
            <person name="Horn M."/>
            <person name="Schaap P."/>
            <person name="Caler L."/>
            <person name="Loftus B."/>
        </authorList>
    </citation>
    <scope>NUCLEOTIDE SEQUENCE [LARGE SCALE GENOMIC DNA]</scope>
    <source>
        <strain evidence="3 4">Neff</strain>
    </source>
</reference>
<evidence type="ECO:0000313" key="3">
    <source>
        <dbReference type="EMBL" id="ELR20925.1"/>
    </source>
</evidence>
<feature type="compositionally biased region" description="Basic residues" evidence="1">
    <location>
        <begin position="71"/>
        <end position="81"/>
    </location>
</feature>
<dbReference type="VEuPathDB" id="AmoebaDB:ACA1_278960"/>
<dbReference type="RefSeq" id="XP_004344668.1">
    <property type="nucleotide sequence ID" value="XM_004344618.1"/>
</dbReference>
<proteinExistence type="predicted"/>
<evidence type="ECO:0000313" key="4">
    <source>
        <dbReference type="Proteomes" id="UP000011083"/>
    </source>
</evidence>
<accession>L8H705</accession>
<dbReference type="Pfam" id="PF02761">
    <property type="entry name" value="Cbl_N2"/>
    <property type="match status" value="1"/>
</dbReference>
<dbReference type="GO" id="GO:0005509">
    <property type="term" value="F:calcium ion binding"/>
    <property type="evidence" value="ECO:0007669"/>
    <property type="project" value="InterPro"/>
</dbReference>
<dbReference type="EMBL" id="KB007908">
    <property type="protein sequence ID" value="ELR20925.1"/>
    <property type="molecule type" value="Genomic_DNA"/>
</dbReference>
<feature type="compositionally biased region" description="Low complexity" evidence="1">
    <location>
        <begin position="114"/>
        <end position="125"/>
    </location>
</feature>
<dbReference type="KEGG" id="acan:ACA1_278960"/>
<evidence type="ECO:0000259" key="2">
    <source>
        <dbReference type="Pfam" id="PF02761"/>
    </source>
</evidence>
<organism evidence="3 4">
    <name type="scientific">Acanthamoeba castellanii (strain ATCC 30010 / Neff)</name>
    <dbReference type="NCBI Taxonomy" id="1257118"/>
    <lineage>
        <taxon>Eukaryota</taxon>
        <taxon>Amoebozoa</taxon>
        <taxon>Discosea</taxon>
        <taxon>Longamoebia</taxon>
        <taxon>Centramoebida</taxon>
        <taxon>Acanthamoebidae</taxon>
        <taxon>Acanthamoeba</taxon>
    </lineage>
</organism>
<protein>
    <recommendedName>
        <fullName evidence="2">Adaptor protein Cbl EF hand-like domain-containing protein</fullName>
    </recommendedName>
</protein>
<feature type="region of interest" description="Disordered" evidence="1">
    <location>
        <begin position="58"/>
        <end position="142"/>
    </location>
</feature>
<feature type="domain" description="Adaptor protein Cbl EF hand-like" evidence="2">
    <location>
        <begin position="270"/>
        <end position="347"/>
    </location>
</feature>
<sequence>MACLRRRYVCERSGKELLEQKGVRNILWLFYLLDRIDEQIEIVLLMEEEERKRLKKLEEEKREKYKNGVNTKKKKKKKTKKPSKEEDRPNGKANKKTKKKSKNDETDSSDSSDTDSGSCSDGGLTKKAKKRPKKSKKTKKSTKDKKSAIEFDMFLRSGTRIEFLKATVMLLRTYFKQNGLLQKRKLVPMAEYTRLLGKGFDRHPLTVRILDKQLLETHSVLAQVISGELPMNENFDIIELSLRRYYSDFTLMFSPHGGANTTYSHPSRIITDDKARKVWEESVGKDVYFCNFKSFYKHVLREETDLADKDFKRYMKYFLNFPKDDTVSVAKWNTLTRLFGPYRNFYRTLHRYVIGTGFLGLINRIRAEEILKNYPNHVLIRFSRTAPLLLAFSENKDGVITHSTNGPSARKLLKLPETKDNVPIDVYLQKVFPRSSLIPMKVDGRLVARKDTYTDYVSTSSGYLCAGEFLWEND</sequence>
<name>L8H705_ACACF</name>
<keyword evidence="4" id="KW-1185">Reference proteome</keyword>